<comment type="caution">
    <text evidence="12">The sequence shown here is derived from an EMBL/GenBank/DDBJ whole genome shotgun (WGS) entry which is preliminary data.</text>
</comment>
<dbReference type="Proteomes" id="UP001054252">
    <property type="component" value="Unassembled WGS sequence"/>
</dbReference>
<evidence type="ECO:0000313" key="12">
    <source>
        <dbReference type="EMBL" id="GKV40558.1"/>
    </source>
</evidence>
<comment type="pathway">
    <text evidence="6">Plant hormone biosynthesis; gibberellin biosynthesis.</text>
</comment>
<accession>A0AAV5LTQ3</accession>
<dbReference type="FunFam" id="2.60.120.330:FF:000025">
    <property type="entry name" value="Gibberellin 2-beta-dioxygenase 2"/>
    <property type="match status" value="1"/>
</dbReference>
<comment type="pathway">
    <text evidence="1">Hormone biosynthesis.</text>
</comment>
<comment type="similarity">
    <text evidence="8">Belongs to the iron/ascorbate-dependent oxidoreductase family. GA2OX subfamily.</text>
</comment>
<evidence type="ECO:0000256" key="3">
    <source>
        <dbReference type="ARBA" id="ARBA00022964"/>
    </source>
</evidence>
<dbReference type="SUPFAM" id="SSF51197">
    <property type="entry name" value="Clavaminate synthase-like"/>
    <property type="match status" value="1"/>
</dbReference>
<dbReference type="GO" id="GO:0045543">
    <property type="term" value="F:gibberellin 2-beta-dioxygenase activity"/>
    <property type="evidence" value="ECO:0007669"/>
    <property type="project" value="UniProtKB-EC"/>
</dbReference>
<evidence type="ECO:0000256" key="5">
    <source>
        <dbReference type="ARBA" id="ARBA00023004"/>
    </source>
</evidence>
<evidence type="ECO:0000256" key="6">
    <source>
        <dbReference type="ARBA" id="ARBA00037909"/>
    </source>
</evidence>
<dbReference type="AlphaFoldDB" id="A0AAV5LTQ3"/>
<dbReference type="InterPro" id="IPR026992">
    <property type="entry name" value="DIOX_N"/>
</dbReference>
<evidence type="ECO:0000313" key="13">
    <source>
        <dbReference type="Proteomes" id="UP001054252"/>
    </source>
</evidence>
<evidence type="ECO:0000256" key="9">
    <source>
        <dbReference type="ARBA" id="ARBA00066708"/>
    </source>
</evidence>
<evidence type="ECO:0000256" key="4">
    <source>
        <dbReference type="ARBA" id="ARBA00023002"/>
    </source>
</evidence>
<evidence type="ECO:0000256" key="1">
    <source>
        <dbReference type="ARBA" id="ARBA00004972"/>
    </source>
</evidence>
<protein>
    <recommendedName>
        <fullName evidence="9">gibberellin 2beta-dioxygenase</fullName>
        <ecNumber evidence="9">1.14.11.13</ecNumber>
    </recommendedName>
</protein>
<dbReference type="PANTHER" id="PTHR47990">
    <property type="entry name" value="2-OXOGLUTARATE (2OG) AND FE(II)-DEPENDENT OXYGENASE SUPERFAMILY PROTEIN-RELATED"/>
    <property type="match status" value="1"/>
</dbReference>
<dbReference type="GO" id="GO:0009685">
    <property type="term" value="P:gibberellin metabolic process"/>
    <property type="evidence" value="ECO:0007669"/>
    <property type="project" value="UniProtKB-ARBA"/>
</dbReference>
<dbReference type="Pfam" id="PF03171">
    <property type="entry name" value="2OG-FeII_Oxy"/>
    <property type="match status" value="1"/>
</dbReference>
<dbReference type="EMBL" id="BPVZ01000142">
    <property type="protein sequence ID" value="GKV40558.1"/>
    <property type="molecule type" value="Genomic_DNA"/>
</dbReference>
<dbReference type="InterPro" id="IPR027443">
    <property type="entry name" value="IPNS-like_sf"/>
</dbReference>
<keyword evidence="5 10" id="KW-0408">Iron</keyword>
<comment type="catalytic activity">
    <reaction evidence="7">
        <text>gibberellin A1 + 2-oxoglutarate + O2 = gibberellin A8 + succinate + CO2</text>
        <dbReference type="Rhea" id="RHEA:15005"/>
        <dbReference type="ChEBI" id="CHEBI:15379"/>
        <dbReference type="ChEBI" id="CHEBI:16526"/>
        <dbReference type="ChEBI" id="CHEBI:16810"/>
        <dbReference type="ChEBI" id="CHEBI:30031"/>
        <dbReference type="ChEBI" id="CHEBI:58524"/>
        <dbReference type="ChEBI" id="CHEBI:58594"/>
        <dbReference type="EC" id="1.14.11.13"/>
    </reaction>
</comment>
<proteinExistence type="inferred from homology"/>
<dbReference type="InterPro" id="IPR050231">
    <property type="entry name" value="Iron_ascorbate_oxido_reductase"/>
</dbReference>
<dbReference type="PROSITE" id="PS51471">
    <property type="entry name" value="FE2OG_OXY"/>
    <property type="match status" value="1"/>
</dbReference>
<keyword evidence="13" id="KW-1185">Reference proteome</keyword>
<dbReference type="Gene3D" id="2.60.120.330">
    <property type="entry name" value="B-lactam Antibiotic, Isopenicillin N Synthase, Chain"/>
    <property type="match status" value="1"/>
</dbReference>
<evidence type="ECO:0000256" key="7">
    <source>
        <dbReference type="ARBA" id="ARBA00052204"/>
    </source>
</evidence>
<keyword evidence="4 10" id="KW-0560">Oxidoreductase</keyword>
<feature type="domain" description="Fe2OG dioxygenase" evidence="11">
    <location>
        <begin position="168"/>
        <end position="278"/>
    </location>
</feature>
<keyword evidence="3" id="KW-0223">Dioxygenase</keyword>
<name>A0AAV5LTQ3_9ROSI</name>
<evidence type="ECO:0000259" key="11">
    <source>
        <dbReference type="PROSITE" id="PS51471"/>
    </source>
</evidence>
<keyword evidence="2 10" id="KW-0479">Metal-binding</keyword>
<dbReference type="Pfam" id="PF14226">
    <property type="entry name" value="DIOX_N"/>
    <property type="match status" value="1"/>
</dbReference>
<dbReference type="InterPro" id="IPR044861">
    <property type="entry name" value="IPNS-like_FE2OG_OXY"/>
</dbReference>
<evidence type="ECO:0000256" key="8">
    <source>
        <dbReference type="ARBA" id="ARBA00061282"/>
    </source>
</evidence>
<evidence type="ECO:0000256" key="2">
    <source>
        <dbReference type="ARBA" id="ARBA00022723"/>
    </source>
</evidence>
<organism evidence="12 13">
    <name type="scientific">Rubroshorea leprosula</name>
    <dbReference type="NCBI Taxonomy" id="152421"/>
    <lineage>
        <taxon>Eukaryota</taxon>
        <taxon>Viridiplantae</taxon>
        <taxon>Streptophyta</taxon>
        <taxon>Embryophyta</taxon>
        <taxon>Tracheophyta</taxon>
        <taxon>Spermatophyta</taxon>
        <taxon>Magnoliopsida</taxon>
        <taxon>eudicotyledons</taxon>
        <taxon>Gunneridae</taxon>
        <taxon>Pentapetalae</taxon>
        <taxon>rosids</taxon>
        <taxon>malvids</taxon>
        <taxon>Malvales</taxon>
        <taxon>Dipterocarpaceae</taxon>
        <taxon>Rubroshorea</taxon>
    </lineage>
</organism>
<sequence>MVVSSPTSMRTRKTKAVGIPVIDLSLNRSMLSEPIVQACEEYGFFKVVNHGVPMEIVSRMEEEGTEFFSKPAAEKQRAGPATPFGYGCKHIGLNGDKGELEYLLLHTDPLSVAERSNTISDDPKKFSGVVNDYIREVRELACEILDLVAEGLWINDKTVLSRLIRDVNSDSFLRLNHYPTIKDRDPSSNAIRNDQIGFGEHSDPQILTILRSNGVGGFQICLHDGLWVAVPPDPTQFYVIVGDALQALTNGRFVSVRHRVAANSSVKSRMSTMFFGAPPLDVLISPLPEMVSPENPSLYKPFTWSEYRKVMYSLPLANSRLDFFRIHPAGGEHKMPPLI</sequence>
<dbReference type="PRINTS" id="PR00682">
    <property type="entry name" value="IPNSYNTHASE"/>
</dbReference>
<evidence type="ECO:0000256" key="10">
    <source>
        <dbReference type="RuleBase" id="RU003682"/>
    </source>
</evidence>
<dbReference type="GO" id="GO:0046872">
    <property type="term" value="F:metal ion binding"/>
    <property type="evidence" value="ECO:0007669"/>
    <property type="project" value="UniProtKB-KW"/>
</dbReference>
<reference evidence="12 13" key="1">
    <citation type="journal article" date="2021" name="Commun. Biol.">
        <title>The genome of Shorea leprosula (Dipterocarpaceae) highlights the ecological relevance of drought in aseasonal tropical rainforests.</title>
        <authorList>
            <person name="Ng K.K.S."/>
            <person name="Kobayashi M.J."/>
            <person name="Fawcett J.A."/>
            <person name="Hatakeyama M."/>
            <person name="Paape T."/>
            <person name="Ng C.H."/>
            <person name="Ang C.C."/>
            <person name="Tnah L.H."/>
            <person name="Lee C.T."/>
            <person name="Nishiyama T."/>
            <person name="Sese J."/>
            <person name="O'Brien M.J."/>
            <person name="Copetti D."/>
            <person name="Mohd Noor M.I."/>
            <person name="Ong R.C."/>
            <person name="Putra M."/>
            <person name="Sireger I.Z."/>
            <person name="Indrioko S."/>
            <person name="Kosugi Y."/>
            <person name="Izuno A."/>
            <person name="Isagi Y."/>
            <person name="Lee S.L."/>
            <person name="Shimizu K.K."/>
        </authorList>
    </citation>
    <scope>NUCLEOTIDE SEQUENCE [LARGE SCALE GENOMIC DNA]</scope>
    <source>
        <strain evidence="12">214</strain>
    </source>
</reference>
<dbReference type="EC" id="1.14.11.13" evidence="9"/>
<gene>
    <name evidence="12" type="ORF">SLEP1_g48186</name>
</gene>
<dbReference type="InterPro" id="IPR005123">
    <property type="entry name" value="Oxoglu/Fe-dep_dioxygenase_dom"/>
</dbReference>